<protein>
    <submittedName>
        <fullName evidence="1">Uncharacterized protein</fullName>
    </submittedName>
</protein>
<dbReference type="AlphaFoldDB" id="A0A0L8H157"/>
<proteinExistence type="predicted"/>
<organism evidence="1">
    <name type="scientific">Octopus bimaculoides</name>
    <name type="common">California two-spotted octopus</name>
    <dbReference type="NCBI Taxonomy" id="37653"/>
    <lineage>
        <taxon>Eukaryota</taxon>
        <taxon>Metazoa</taxon>
        <taxon>Spiralia</taxon>
        <taxon>Lophotrochozoa</taxon>
        <taxon>Mollusca</taxon>
        <taxon>Cephalopoda</taxon>
        <taxon>Coleoidea</taxon>
        <taxon>Octopodiformes</taxon>
        <taxon>Octopoda</taxon>
        <taxon>Incirrata</taxon>
        <taxon>Octopodidae</taxon>
        <taxon>Octopus</taxon>
    </lineage>
</organism>
<dbReference type="OrthoDB" id="10303485at2759"/>
<accession>A0A0L8H157</accession>
<evidence type="ECO:0000313" key="1">
    <source>
        <dbReference type="EMBL" id="KOF82958.1"/>
    </source>
</evidence>
<sequence length="199" mass="21557">MSKGYDTSKAYDATKQYVTKSQDWSVGSGMVLQPAQGVAVTLPGIMYGSGSQQGISVNTGYPYGQQSMFVNQTPGMMSVGLQNSTYPNLMQMSSAPLPQYQMYGAAAVQQMQAMNMSGANYSQLPYSQQHKYLDKDLKYSDVYMMSAANASNMPMVGNPMTCMQVKNNPSAPMYTYNSQGMPVAYSSASKSSNLSGTRK</sequence>
<name>A0A0L8H157_OCTBM</name>
<dbReference type="KEGG" id="obi:106873457"/>
<gene>
    <name evidence="1" type="ORF">OCBIM_22024590mg</name>
</gene>
<dbReference type="EMBL" id="KQ419601">
    <property type="protein sequence ID" value="KOF82958.1"/>
    <property type="molecule type" value="Genomic_DNA"/>
</dbReference>
<reference evidence="1" key="1">
    <citation type="submission" date="2015-07" db="EMBL/GenBank/DDBJ databases">
        <title>MeaNS - Measles Nucleotide Surveillance Program.</title>
        <authorList>
            <person name="Tran T."/>
            <person name="Druce J."/>
        </authorList>
    </citation>
    <scope>NUCLEOTIDE SEQUENCE</scope>
    <source>
        <strain evidence="1">UCB-OBI-ISO-001</strain>
        <tissue evidence="1">Gonad</tissue>
    </source>
</reference>